<keyword evidence="5" id="KW-0520">NAD</keyword>
<feature type="binding site" evidence="7">
    <location>
        <position position="167"/>
    </location>
    <ligand>
        <name>Zn(2+)</name>
        <dbReference type="ChEBI" id="CHEBI:29105"/>
    </ligand>
</feature>
<protein>
    <recommendedName>
        <fullName evidence="1">protein acetyllysine N-acetyltransferase</fullName>
        <ecNumber evidence="1">2.3.1.286</ecNumber>
    </recommendedName>
</protein>
<evidence type="ECO:0000256" key="6">
    <source>
        <dbReference type="ARBA" id="ARBA00038170"/>
    </source>
</evidence>
<feature type="active site" description="Proton acceptor" evidence="7">
    <location>
        <position position="133"/>
    </location>
</feature>
<comment type="similarity">
    <text evidence="6">Belongs to the sirtuin family. Class IV subfamily.</text>
</comment>
<dbReference type="GO" id="GO:0046872">
    <property type="term" value="F:metal ion binding"/>
    <property type="evidence" value="ECO:0007669"/>
    <property type="project" value="UniProtKB-KW"/>
</dbReference>
<keyword evidence="3 7" id="KW-0479">Metal-binding</keyword>
<dbReference type="FunFam" id="3.40.50.1220:FF:000038">
    <property type="entry name" value="NAD-dependent protein deacetylase sirtuin-6 isoform X2"/>
    <property type="match status" value="1"/>
</dbReference>
<keyword evidence="4 7" id="KW-0862">Zinc</keyword>
<reference evidence="10" key="2">
    <citation type="submission" date="2014-06" db="EMBL/GenBank/DDBJ databases">
        <authorList>
            <person name="Aslett M."/>
        </authorList>
    </citation>
    <scope>NUCLEOTIDE SEQUENCE</scope>
</reference>
<dbReference type="SUPFAM" id="SSF52467">
    <property type="entry name" value="DHS-like NAD/FAD-binding domain"/>
    <property type="match status" value="2"/>
</dbReference>
<feature type="domain" description="Deacetylase sirtuin-type" evidence="9">
    <location>
        <begin position="27"/>
        <end position="284"/>
    </location>
</feature>
<dbReference type="GO" id="GO:0017136">
    <property type="term" value="F:histone deacetylase activity, NAD-dependent"/>
    <property type="evidence" value="ECO:0007669"/>
    <property type="project" value="TreeGrafter"/>
</dbReference>
<keyword evidence="2" id="KW-0808">Transferase</keyword>
<dbReference type="EC" id="2.3.1.286" evidence="1"/>
<name>A0A068W9E3_ECHGR</name>
<accession>A0A068W9E3</accession>
<dbReference type="PROSITE" id="PS50305">
    <property type="entry name" value="SIRTUIN"/>
    <property type="match status" value="1"/>
</dbReference>
<dbReference type="Pfam" id="PF02146">
    <property type="entry name" value="SIR2"/>
    <property type="match status" value="1"/>
</dbReference>
<feature type="compositionally biased region" description="Basic and acidic residues" evidence="8">
    <location>
        <begin position="376"/>
        <end position="390"/>
    </location>
</feature>
<dbReference type="InterPro" id="IPR003000">
    <property type="entry name" value="Sirtuin"/>
</dbReference>
<reference evidence="12" key="3">
    <citation type="submission" date="2020-10" db="UniProtKB">
        <authorList>
            <consortium name="WormBaseParasite"/>
        </authorList>
    </citation>
    <scope>IDENTIFICATION</scope>
</reference>
<dbReference type="Gene3D" id="3.40.50.1220">
    <property type="entry name" value="TPP-binding domain"/>
    <property type="match status" value="2"/>
</dbReference>
<gene>
    <name evidence="10" type="ORF">EgrG_000908100</name>
</gene>
<evidence type="ECO:0000256" key="2">
    <source>
        <dbReference type="ARBA" id="ARBA00022679"/>
    </source>
</evidence>
<evidence type="ECO:0000259" key="9">
    <source>
        <dbReference type="PROSITE" id="PS50305"/>
    </source>
</evidence>
<sequence>MSLDYASALSEYENKGVCGIPEVRDPDYIFEQKVSVLTDLLRHSSYTVVHTGAGLSTAAGIPDFRGPNGVWTLEKQGKKPAFSKPFTEARPSVGHMALVALERAGYINFVITQNIDGLHLRSGFPRNRLSILHGDVFMEKCGSCGAVYIRSTKMVPTFGLKPTGARCTKMKTRVRPCGGKLRDSVLDWEDELPEPDYAIAVKEARNAQLHLSLGVSPHIFPSVLLPFRSTALGAPRMHCVHRNKHENSPTHLTADPSFLASFETLLTTNSHITNSQIDEFLEWYLASGASLPKGNEMLSSVYLAPPQSFSKHFKWTRHAARDKSAATAASGGRKRPRRANLQLCIGTSLQIHPAADLPFTSKQGAAPLPSSRKRRHPDDQVKLSDSDSPSHHSKPSTSTGSCPTRVVIVNLQPTKFDARADICLRAEIDRVLTRVCQNLGVEIPIVENEGGVFIPKIVLRSKHTTKSERFPWIILSHPENKISPFASNESNDGKKEEEDQTAVSKKDKDEPPTDNKPVIELPQ</sequence>
<evidence type="ECO:0000313" key="10">
    <source>
        <dbReference type="EMBL" id="CDS16658.1"/>
    </source>
</evidence>
<dbReference type="GO" id="GO:0070403">
    <property type="term" value="F:NAD+ binding"/>
    <property type="evidence" value="ECO:0007669"/>
    <property type="project" value="InterPro"/>
</dbReference>
<dbReference type="GO" id="GO:0005634">
    <property type="term" value="C:nucleus"/>
    <property type="evidence" value="ECO:0007669"/>
    <property type="project" value="TreeGrafter"/>
</dbReference>
<dbReference type="InterPro" id="IPR029035">
    <property type="entry name" value="DHS-like_NAD/FAD-binding_dom"/>
</dbReference>
<dbReference type="Gene3D" id="2.20.28.200">
    <property type="match status" value="1"/>
</dbReference>
<evidence type="ECO:0000256" key="1">
    <source>
        <dbReference type="ARBA" id="ARBA00012928"/>
    </source>
</evidence>
<proteinExistence type="inferred from homology"/>
<evidence type="ECO:0000313" key="11">
    <source>
        <dbReference type="Proteomes" id="UP000492820"/>
    </source>
</evidence>
<feature type="region of interest" description="Disordered" evidence="8">
    <location>
        <begin position="359"/>
        <end position="402"/>
    </location>
</feature>
<dbReference type="InterPro" id="IPR050134">
    <property type="entry name" value="NAD-dep_sirtuin_deacylases"/>
</dbReference>
<dbReference type="GO" id="GO:0000122">
    <property type="term" value="P:negative regulation of transcription by RNA polymerase II"/>
    <property type="evidence" value="ECO:0007669"/>
    <property type="project" value="TreeGrafter"/>
</dbReference>
<dbReference type="InterPro" id="IPR026590">
    <property type="entry name" value="Ssirtuin_cat_dom"/>
</dbReference>
<evidence type="ECO:0000256" key="4">
    <source>
        <dbReference type="ARBA" id="ARBA00022833"/>
    </source>
</evidence>
<feature type="binding site" evidence="7">
    <location>
        <position position="141"/>
    </location>
    <ligand>
        <name>Zn(2+)</name>
        <dbReference type="ChEBI" id="CHEBI:29105"/>
    </ligand>
</feature>
<feature type="binding site" evidence="7">
    <location>
        <position position="144"/>
    </location>
    <ligand>
        <name>Zn(2+)</name>
        <dbReference type="ChEBI" id="CHEBI:29105"/>
    </ligand>
</feature>
<organism evidence="10">
    <name type="scientific">Echinococcus granulosus</name>
    <name type="common">Hydatid tapeworm</name>
    <dbReference type="NCBI Taxonomy" id="6210"/>
    <lineage>
        <taxon>Eukaryota</taxon>
        <taxon>Metazoa</taxon>
        <taxon>Spiralia</taxon>
        <taxon>Lophotrochozoa</taxon>
        <taxon>Platyhelminthes</taxon>
        <taxon>Cestoda</taxon>
        <taxon>Eucestoda</taxon>
        <taxon>Cyclophyllidea</taxon>
        <taxon>Taeniidae</taxon>
        <taxon>Echinococcus</taxon>
        <taxon>Echinococcus granulosus group</taxon>
    </lineage>
</organism>
<feature type="binding site" evidence="7">
    <location>
        <position position="177"/>
    </location>
    <ligand>
        <name>Zn(2+)</name>
        <dbReference type="ChEBI" id="CHEBI:29105"/>
    </ligand>
</feature>
<dbReference type="WBParaSite" id="EgrG_000908100">
    <property type="protein sequence ID" value="EgrG_000908100"/>
    <property type="gene ID" value="EgrG_000908100"/>
</dbReference>
<dbReference type="OrthoDB" id="2919105at2759"/>
<reference evidence="10 11" key="1">
    <citation type="journal article" date="2013" name="Nature">
        <title>The genomes of four tapeworm species reveal adaptations to parasitism.</title>
        <authorList>
            <person name="Tsai I.J."/>
            <person name="Zarowiecki M."/>
            <person name="Holroyd N."/>
            <person name="Garciarrubio A."/>
            <person name="Sanchez-Flores A."/>
            <person name="Brooks K.L."/>
            <person name="Tracey A."/>
            <person name="Bobes R.J."/>
            <person name="Fragoso G."/>
            <person name="Sciutto E."/>
            <person name="Aslett M."/>
            <person name="Beasley H."/>
            <person name="Bennett H.M."/>
            <person name="Cai J."/>
            <person name="Camicia F."/>
            <person name="Clark R."/>
            <person name="Cucher M."/>
            <person name="De Silva N."/>
            <person name="Day T.A."/>
            <person name="Deplazes P."/>
            <person name="Estrada K."/>
            <person name="Fernandez C."/>
            <person name="Holland P.W."/>
            <person name="Hou J."/>
            <person name="Hu S."/>
            <person name="Huckvale T."/>
            <person name="Hung S.S."/>
            <person name="Kamenetzky L."/>
            <person name="Keane J.A."/>
            <person name="Kiss F."/>
            <person name="Koziol U."/>
            <person name="Lambert O."/>
            <person name="Liu K."/>
            <person name="Luo X."/>
            <person name="Luo Y."/>
            <person name="Macchiaroli N."/>
            <person name="Nichol S."/>
            <person name="Paps J."/>
            <person name="Parkinson J."/>
            <person name="Pouchkina-Stantcheva N."/>
            <person name="Riddiford N."/>
            <person name="Rosenzvit M."/>
            <person name="Salinas G."/>
            <person name="Wasmuth J.D."/>
            <person name="Zamanian M."/>
            <person name="Zheng Y."/>
            <person name="Cai X."/>
            <person name="Soberon X."/>
            <person name="Olson P.D."/>
            <person name="Laclette J.P."/>
            <person name="Brehm K."/>
            <person name="Berriman M."/>
            <person name="Garciarrubio A."/>
            <person name="Bobes R.J."/>
            <person name="Fragoso G."/>
            <person name="Sanchez-Flores A."/>
            <person name="Estrada K."/>
            <person name="Cevallos M.A."/>
            <person name="Morett E."/>
            <person name="Gonzalez V."/>
            <person name="Portillo T."/>
            <person name="Ochoa-Leyva A."/>
            <person name="Jose M.V."/>
            <person name="Sciutto E."/>
            <person name="Landa A."/>
            <person name="Jimenez L."/>
            <person name="Valdes V."/>
            <person name="Carrero J.C."/>
            <person name="Larralde C."/>
            <person name="Morales-Montor J."/>
            <person name="Limon-Lason J."/>
            <person name="Soberon X."/>
            <person name="Laclette J.P."/>
        </authorList>
    </citation>
    <scope>NUCLEOTIDE SEQUENCE [LARGE SCALE GENOMIC DNA]</scope>
</reference>
<dbReference type="EMBL" id="LK028576">
    <property type="protein sequence ID" value="CDS16658.1"/>
    <property type="molecule type" value="Genomic_DNA"/>
</dbReference>
<dbReference type="GO" id="GO:0141050">
    <property type="term" value="F:histone H3K deacetylase activity"/>
    <property type="evidence" value="ECO:0007669"/>
    <property type="project" value="UniProtKB-ARBA"/>
</dbReference>
<evidence type="ECO:0000256" key="7">
    <source>
        <dbReference type="PROSITE-ProRule" id="PRU00236"/>
    </source>
</evidence>
<dbReference type="GO" id="GO:0003714">
    <property type="term" value="F:transcription corepressor activity"/>
    <property type="evidence" value="ECO:0007669"/>
    <property type="project" value="TreeGrafter"/>
</dbReference>
<evidence type="ECO:0000256" key="5">
    <source>
        <dbReference type="ARBA" id="ARBA00023027"/>
    </source>
</evidence>
<dbReference type="AlphaFoldDB" id="A0A068W9E3"/>
<evidence type="ECO:0000256" key="8">
    <source>
        <dbReference type="SAM" id="MobiDB-lite"/>
    </source>
</evidence>
<evidence type="ECO:0000313" key="12">
    <source>
        <dbReference type="WBParaSite" id="EgrG_000908100"/>
    </source>
</evidence>
<feature type="region of interest" description="Disordered" evidence="8">
    <location>
        <begin position="481"/>
        <end position="523"/>
    </location>
</feature>
<evidence type="ECO:0000256" key="3">
    <source>
        <dbReference type="ARBA" id="ARBA00022723"/>
    </source>
</evidence>
<feature type="compositionally biased region" description="Basic and acidic residues" evidence="8">
    <location>
        <begin position="504"/>
        <end position="513"/>
    </location>
</feature>
<dbReference type="Proteomes" id="UP000492820">
    <property type="component" value="Unassembled WGS sequence"/>
</dbReference>
<dbReference type="PANTHER" id="PTHR11085:SF12">
    <property type="entry name" value="NAD-DEPENDENT PROTEIN DEACYLASE SIRTUIN-6"/>
    <property type="match status" value="1"/>
</dbReference>
<dbReference type="PANTHER" id="PTHR11085">
    <property type="entry name" value="NAD-DEPENDENT PROTEIN DEACYLASE SIRTUIN-5, MITOCHONDRIAL-RELATED"/>
    <property type="match status" value="1"/>
</dbReference>